<name>A0A916LFK5_MYCTX</name>
<evidence type="ECO:0000256" key="1">
    <source>
        <dbReference type="SAM" id="MobiDB-lite"/>
    </source>
</evidence>
<dbReference type="Proteomes" id="UP000039021">
    <property type="component" value="Unassembled WGS sequence"/>
</dbReference>
<proteinExistence type="predicted"/>
<comment type="caution">
    <text evidence="2">The sequence shown here is derived from an EMBL/GenBank/DDBJ whole genome shotgun (WGS) entry which is preliminary data.</text>
</comment>
<dbReference type="EMBL" id="CSBK01002811">
    <property type="protein sequence ID" value="CPA25963.1"/>
    <property type="molecule type" value="Genomic_DNA"/>
</dbReference>
<evidence type="ECO:0000313" key="3">
    <source>
        <dbReference type="Proteomes" id="UP000039021"/>
    </source>
</evidence>
<reference evidence="3" key="1">
    <citation type="submission" date="2015-03" db="EMBL/GenBank/DDBJ databases">
        <authorList>
            <consortium name="Pathogen Informatics"/>
        </authorList>
    </citation>
    <scope>NUCLEOTIDE SEQUENCE [LARGE SCALE GENOMIC DNA]</scope>
    <source>
        <strain evidence="3">N09902308</strain>
    </source>
</reference>
<feature type="region of interest" description="Disordered" evidence="1">
    <location>
        <begin position="42"/>
        <end position="68"/>
    </location>
</feature>
<gene>
    <name evidence="2" type="ORF">ERS007739_04472</name>
</gene>
<evidence type="ECO:0000313" key="2">
    <source>
        <dbReference type="EMBL" id="CPA25963.1"/>
    </source>
</evidence>
<protein>
    <submittedName>
        <fullName evidence="2">Uncharacterized protein</fullName>
    </submittedName>
</protein>
<organism evidence="2 3">
    <name type="scientific">Mycobacterium tuberculosis</name>
    <dbReference type="NCBI Taxonomy" id="1773"/>
    <lineage>
        <taxon>Bacteria</taxon>
        <taxon>Bacillati</taxon>
        <taxon>Actinomycetota</taxon>
        <taxon>Actinomycetes</taxon>
        <taxon>Mycobacteriales</taxon>
        <taxon>Mycobacteriaceae</taxon>
        <taxon>Mycobacterium</taxon>
        <taxon>Mycobacterium tuberculosis complex</taxon>
    </lineage>
</organism>
<accession>A0A916LFK5</accession>
<dbReference type="RefSeq" id="WP_021083211.1">
    <property type="nucleotide sequence ID" value="NZ_PQFS01000014.1"/>
</dbReference>
<dbReference type="AlphaFoldDB" id="A0A916LFK5"/>
<sequence length="68" mass="7758">MSDFMLPSVIGGRPSWRAENLVRFQLVEHRLCQVNRYHPKHRDACGHSRRAVSPDQSLSMDPGVVLDT</sequence>